<evidence type="ECO:0000259" key="3">
    <source>
        <dbReference type="Pfam" id="PF13439"/>
    </source>
</evidence>
<gene>
    <name evidence="4" type="ORF">PI23P_06600</name>
</gene>
<organism evidence="4 5">
    <name type="scientific">Polaribacter irgensii 23-P</name>
    <dbReference type="NCBI Taxonomy" id="313594"/>
    <lineage>
        <taxon>Bacteria</taxon>
        <taxon>Pseudomonadati</taxon>
        <taxon>Bacteroidota</taxon>
        <taxon>Flavobacteriia</taxon>
        <taxon>Flavobacteriales</taxon>
        <taxon>Flavobacteriaceae</taxon>
    </lineage>
</organism>
<dbReference type="HOGENOM" id="CLU_009583_11_2_10"/>
<evidence type="ECO:0000313" key="4">
    <source>
        <dbReference type="EMBL" id="EAR12272.1"/>
    </source>
</evidence>
<sequence>MSKILIISAVFAPEPVVSAKLSEDIANELALDYQVVVIAPKPTRPFGFDLQKDENNQTIYRLQNLDSYVFPESKLLGRLKESYSFGLACKKYISQNRKNIDLIYMNSWPIFSQYLIVKTAQKYKIKVVTHVQDVYPESLSNKIPRLSFILRFVFLPIDKFVLKNSFKIIAISNKMKTYLAKTRTLSESKIEVVQNWQNEASFTSYKQKENQDRRIFTYMYLGNIGPVAGVDLIIEAFAQASIPKSKLIIAGSGSKKEELKTFVVKSKIVNVEFLEVPDGKVPEIQGSADVMLLPIKKGAASSSIPSKLPAYMFSKKPIIGSLDIDSATAKVIVESNCGWVVEAENVAELANKMKLSFKSTKGSLLEKGENGFEYAMKNLSKKNNLSQVTNIIKNALL</sequence>
<dbReference type="PANTHER" id="PTHR46401:SF2">
    <property type="entry name" value="GLYCOSYLTRANSFERASE WBBK-RELATED"/>
    <property type="match status" value="1"/>
</dbReference>
<dbReference type="eggNOG" id="COG0438">
    <property type="taxonomic scope" value="Bacteria"/>
</dbReference>
<evidence type="ECO:0000256" key="1">
    <source>
        <dbReference type="ARBA" id="ARBA00022679"/>
    </source>
</evidence>
<evidence type="ECO:0000259" key="2">
    <source>
        <dbReference type="Pfam" id="PF00534"/>
    </source>
</evidence>
<proteinExistence type="predicted"/>
<dbReference type="GO" id="GO:0016757">
    <property type="term" value="F:glycosyltransferase activity"/>
    <property type="evidence" value="ECO:0007669"/>
    <property type="project" value="InterPro"/>
</dbReference>
<dbReference type="Pfam" id="PF13439">
    <property type="entry name" value="Glyco_transf_4"/>
    <property type="match status" value="1"/>
</dbReference>
<dbReference type="SUPFAM" id="SSF53756">
    <property type="entry name" value="UDP-Glycosyltransferase/glycogen phosphorylase"/>
    <property type="match status" value="1"/>
</dbReference>
<dbReference type="InterPro" id="IPR028098">
    <property type="entry name" value="Glyco_trans_4-like_N"/>
</dbReference>
<name>A4BYM9_9FLAO</name>
<keyword evidence="1 4" id="KW-0808">Transferase</keyword>
<dbReference type="PANTHER" id="PTHR46401">
    <property type="entry name" value="GLYCOSYLTRANSFERASE WBBK-RELATED"/>
    <property type="match status" value="1"/>
</dbReference>
<dbReference type="GO" id="GO:0009103">
    <property type="term" value="P:lipopolysaccharide biosynthetic process"/>
    <property type="evidence" value="ECO:0007669"/>
    <property type="project" value="TreeGrafter"/>
</dbReference>
<dbReference type="STRING" id="313594.PI23P_06600"/>
<dbReference type="OrthoDB" id="1220440at2"/>
<protein>
    <submittedName>
        <fullName evidence="4">Putative glycosyltransferase</fullName>
    </submittedName>
</protein>
<keyword evidence="5" id="KW-1185">Reference proteome</keyword>
<dbReference type="CDD" id="cd03794">
    <property type="entry name" value="GT4_WbuB-like"/>
    <property type="match status" value="1"/>
</dbReference>
<dbReference type="AlphaFoldDB" id="A4BYM9"/>
<reference evidence="4 5" key="1">
    <citation type="submission" date="2006-02" db="EMBL/GenBank/DDBJ databases">
        <authorList>
            <person name="Murray A."/>
            <person name="Staley J."/>
            <person name="Ferriera S."/>
            <person name="Johnson J."/>
            <person name="Kravitz S."/>
            <person name="Halpern A."/>
            <person name="Remington K."/>
            <person name="Beeson K."/>
            <person name="Tran B."/>
            <person name="Rogers Y.-H."/>
            <person name="Friedman R."/>
            <person name="Venter J.C."/>
        </authorList>
    </citation>
    <scope>NUCLEOTIDE SEQUENCE [LARGE SCALE GENOMIC DNA]</scope>
    <source>
        <strain evidence="4 5">23-P</strain>
    </source>
</reference>
<dbReference type="InterPro" id="IPR001296">
    <property type="entry name" value="Glyco_trans_1"/>
</dbReference>
<dbReference type="Pfam" id="PF00534">
    <property type="entry name" value="Glycos_transf_1"/>
    <property type="match status" value="1"/>
</dbReference>
<dbReference type="EMBL" id="AAOG01000002">
    <property type="protein sequence ID" value="EAR12272.1"/>
    <property type="molecule type" value="Genomic_DNA"/>
</dbReference>
<dbReference type="Gene3D" id="3.40.50.2000">
    <property type="entry name" value="Glycogen Phosphorylase B"/>
    <property type="match status" value="2"/>
</dbReference>
<dbReference type="Proteomes" id="UP000003053">
    <property type="component" value="Unassembled WGS sequence"/>
</dbReference>
<feature type="domain" description="Glycosyl transferase family 1" evidence="2">
    <location>
        <begin position="205"/>
        <end position="358"/>
    </location>
</feature>
<comment type="caution">
    <text evidence="4">The sequence shown here is derived from an EMBL/GenBank/DDBJ whole genome shotgun (WGS) entry which is preliminary data.</text>
</comment>
<dbReference type="RefSeq" id="WP_004569940.1">
    <property type="nucleotide sequence ID" value="NZ_CH724148.1"/>
</dbReference>
<accession>A4BYM9</accession>
<feature type="domain" description="Glycosyltransferase subfamily 4-like N-terminal" evidence="3">
    <location>
        <begin position="24"/>
        <end position="195"/>
    </location>
</feature>
<evidence type="ECO:0000313" key="5">
    <source>
        <dbReference type="Proteomes" id="UP000003053"/>
    </source>
</evidence>